<dbReference type="InterPro" id="IPR011009">
    <property type="entry name" value="Kinase-like_dom_sf"/>
</dbReference>
<evidence type="ECO:0000256" key="1">
    <source>
        <dbReference type="ARBA" id="ARBA00004308"/>
    </source>
</evidence>
<evidence type="ECO:0000313" key="19">
    <source>
        <dbReference type="EMBL" id="KHJ92930.1"/>
    </source>
</evidence>
<dbReference type="InterPro" id="IPR006211">
    <property type="entry name" value="Furin-like_Cys-rich_dom"/>
</dbReference>
<dbReference type="EMBL" id="KN551045">
    <property type="protein sequence ID" value="KHJ92930.1"/>
    <property type="molecule type" value="Genomic_DNA"/>
</dbReference>
<dbReference type="GO" id="GO:0048680">
    <property type="term" value="P:positive regulation of axon regeneration"/>
    <property type="evidence" value="ECO:0007669"/>
    <property type="project" value="UniProtKB-ARBA"/>
</dbReference>
<dbReference type="Pfam" id="PF07714">
    <property type="entry name" value="PK_Tyr_Ser-Thr"/>
    <property type="match status" value="1"/>
</dbReference>
<dbReference type="GO" id="GO:0004714">
    <property type="term" value="F:transmembrane receptor protein tyrosine kinase activity"/>
    <property type="evidence" value="ECO:0007669"/>
    <property type="project" value="UniProtKB-EC"/>
</dbReference>
<keyword evidence="9 16" id="KW-0067">ATP-binding</keyword>
<dbReference type="PROSITE" id="PS00107">
    <property type="entry name" value="PROTEIN_KINASE_ATP"/>
    <property type="match status" value="1"/>
</dbReference>
<feature type="transmembrane region" description="Helical" evidence="17">
    <location>
        <begin position="442"/>
        <end position="462"/>
    </location>
</feature>
<evidence type="ECO:0000256" key="6">
    <source>
        <dbReference type="ARBA" id="ARBA00022692"/>
    </source>
</evidence>
<dbReference type="Gene3D" id="2.10.220.10">
    <property type="entry name" value="Hormone Receptor, Insulin-like Growth Factor Receptor 1, Chain A, domain 2"/>
    <property type="match status" value="2"/>
</dbReference>
<evidence type="ECO:0000256" key="9">
    <source>
        <dbReference type="ARBA" id="ARBA00022840"/>
    </source>
</evidence>
<evidence type="ECO:0000256" key="11">
    <source>
        <dbReference type="ARBA" id="ARBA00023136"/>
    </source>
</evidence>
<dbReference type="GO" id="GO:0009925">
    <property type="term" value="C:basal plasma membrane"/>
    <property type="evidence" value="ECO:0007669"/>
    <property type="project" value="TreeGrafter"/>
</dbReference>
<keyword evidence="14" id="KW-0325">Glycoprotein</keyword>
<dbReference type="PROSITE" id="PS50011">
    <property type="entry name" value="PROTEIN_KINASE_DOM"/>
    <property type="match status" value="1"/>
</dbReference>
<dbReference type="GO" id="GO:0043066">
    <property type="term" value="P:negative regulation of apoptotic process"/>
    <property type="evidence" value="ECO:0007669"/>
    <property type="project" value="TreeGrafter"/>
</dbReference>
<dbReference type="InterPro" id="IPR036941">
    <property type="entry name" value="Rcpt_L-dom_sf"/>
</dbReference>
<dbReference type="InterPro" id="IPR001245">
    <property type="entry name" value="Ser-Thr/Tyr_kinase_cat_dom"/>
</dbReference>
<evidence type="ECO:0000256" key="14">
    <source>
        <dbReference type="ARBA" id="ARBA00023180"/>
    </source>
</evidence>
<keyword evidence="13 19" id="KW-0675">Receptor</keyword>
<dbReference type="InterPro" id="IPR000494">
    <property type="entry name" value="Rcpt_L-dom"/>
</dbReference>
<dbReference type="Gene3D" id="1.10.510.10">
    <property type="entry name" value="Transferase(Phosphotransferase) domain 1"/>
    <property type="match status" value="1"/>
</dbReference>
<reference evidence="19 20" key="1">
    <citation type="submission" date="2014-03" db="EMBL/GenBank/DDBJ databases">
        <title>Draft genome of the hookworm Oesophagostomum dentatum.</title>
        <authorList>
            <person name="Mitreva M."/>
        </authorList>
    </citation>
    <scope>NUCLEOTIDE SEQUENCE [LARGE SCALE GENOMIC DNA]</scope>
    <source>
        <strain evidence="19 20">OD-Hann</strain>
    </source>
</reference>
<keyword evidence="8" id="KW-0418">Kinase</keyword>
<organism evidence="19 20">
    <name type="scientific">Oesophagostomum dentatum</name>
    <name type="common">Nodular worm</name>
    <dbReference type="NCBI Taxonomy" id="61180"/>
    <lineage>
        <taxon>Eukaryota</taxon>
        <taxon>Metazoa</taxon>
        <taxon>Ecdysozoa</taxon>
        <taxon>Nematoda</taxon>
        <taxon>Chromadorea</taxon>
        <taxon>Rhabditida</taxon>
        <taxon>Rhabditina</taxon>
        <taxon>Rhabditomorpha</taxon>
        <taxon>Strongyloidea</taxon>
        <taxon>Strongylidae</taxon>
        <taxon>Oesophagostomum</taxon>
    </lineage>
</organism>
<dbReference type="InterPro" id="IPR017441">
    <property type="entry name" value="Protein_kinase_ATP_BS"/>
</dbReference>
<dbReference type="SUPFAM" id="SSF56112">
    <property type="entry name" value="Protein kinase-like (PK-like)"/>
    <property type="match status" value="1"/>
</dbReference>
<keyword evidence="5" id="KW-0808">Transferase</keyword>
<dbReference type="PROSITE" id="PS00109">
    <property type="entry name" value="PROTEIN_KINASE_TYR"/>
    <property type="match status" value="1"/>
</dbReference>
<feature type="binding site" evidence="16">
    <location>
        <position position="543"/>
    </location>
    <ligand>
        <name>ATP</name>
        <dbReference type="ChEBI" id="CHEBI:30616"/>
    </ligand>
</feature>
<dbReference type="Pfam" id="PF01030">
    <property type="entry name" value="Recep_L_domain"/>
    <property type="match status" value="1"/>
</dbReference>
<dbReference type="FunFam" id="1.10.510.10:FF:001512">
    <property type="entry name" value="Receptor tyrosine-protein kinase erbB-2"/>
    <property type="match status" value="1"/>
</dbReference>
<keyword evidence="6 17" id="KW-0812">Transmembrane</keyword>
<comment type="catalytic activity">
    <reaction evidence="15">
        <text>L-tyrosyl-[protein] + ATP = O-phospho-L-tyrosyl-[protein] + ADP + H(+)</text>
        <dbReference type="Rhea" id="RHEA:10596"/>
        <dbReference type="Rhea" id="RHEA-COMP:10136"/>
        <dbReference type="Rhea" id="RHEA-COMP:20101"/>
        <dbReference type="ChEBI" id="CHEBI:15378"/>
        <dbReference type="ChEBI" id="CHEBI:30616"/>
        <dbReference type="ChEBI" id="CHEBI:46858"/>
        <dbReference type="ChEBI" id="CHEBI:61978"/>
        <dbReference type="ChEBI" id="CHEBI:456216"/>
        <dbReference type="EC" id="2.7.10.1"/>
    </reaction>
</comment>
<dbReference type="EC" id="2.7.10.1" evidence="3"/>
<dbReference type="GO" id="GO:0061564">
    <property type="term" value="P:axon development"/>
    <property type="evidence" value="ECO:0007669"/>
    <property type="project" value="UniProtKB-ARBA"/>
</dbReference>
<gene>
    <name evidence="19" type="ORF">OESDEN_07168</name>
</gene>
<dbReference type="SMART" id="SM00261">
    <property type="entry name" value="FU"/>
    <property type="match status" value="3"/>
</dbReference>
<dbReference type="Gene3D" id="3.80.20.20">
    <property type="entry name" value="Receptor L-domain"/>
    <property type="match status" value="1"/>
</dbReference>
<sequence length="696" mass="77541">MVNEIQLLEDEAASRLYASDSAFRQCNPSLLECTGCRHCWSGKQKYCQEEYRSVCDGKCASRQCYLPANSSDYECCHEACTGGCTGRGAHQCVSCRELSLDGVCVHQCPPMMVHDSKKGMLVPNPKGRYVYDRYCVEECPKELLIERDACVRHCSVGSHHDMTKDSRRCEPCRDVCPKGLLKANIPVCQVTKALTGSILRNLTGCEEIDGFIDIQDSKMMSKFALAINKNDNLEQLGLRRLKKIKAGSVIITENHGLCYAQTIKWENIIAPNAQALITKNMDAKCGWCTGPGDHLGNGGCAKCLYAQVSKEHKHCDPCDDQCVSCTSSGRNVVANGCVCNGYANEVMEDALCFDKCFDSHYEAEPRNASHPGVCRSCHELCDRGHGCSGPSAAECNECMHATLLGERRICVTECPEEFPFIDELKVCHKVDLKKERERRSKMIAIALVTVFTVLVIAMLIVCMRCRTFKRKLLKEQISNYVDIPEMTPIDPSVRSNMSRVNLITAGELQTKGTQLGAGAFGVVYAGFWLPKGKNKIKVPVAIKLVKGTCTGKEAMKYLYEHRVIHRDLAARNVLVKRHNHVEVTDFGLAKFLDYGQDKVKVMEGKVAIKWLALESLKDQCYTHRTDVWAFGVTCWEVLTFGQSPYQGMDLCAIRNFLKDGNRLSQPNNCSAELYQVLLQCGLDGKSGIKTNFCYVI</sequence>
<dbReference type="CDD" id="cd00064">
    <property type="entry name" value="FU"/>
    <property type="match status" value="2"/>
</dbReference>
<accession>A0A0B1TC44</accession>
<evidence type="ECO:0000256" key="15">
    <source>
        <dbReference type="ARBA" id="ARBA00051243"/>
    </source>
</evidence>
<dbReference type="InterPro" id="IPR020635">
    <property type="entry name" value="Tyr_kinase_cat_dom"/>
</dbReference>
<dbReference type="SUPFAM" id="SSF57184">
    <property type="entry name" value="Growth factor receptor domain"/>
    <property type="match status" value="2"/>
</dbReference>
<dbReference type="InterPro" id="IPR008266">
    <property type="entry name" value="Tyr_kinase_AS"/>
</dbReference>
<dbReference type="InterPro" id="IPR050122">
    <property type="entry name" value="RTK"/>
</dbReference>
<evidence type="ECO:0000256" key="13">
    <source>
        <dbReference type="ARBA" id="ARBA00023170"/>
    </source>
</evidence>
<evidence type="ECO:0000256" key="2">
    <source>
        <dbReference type="ARBA" id="ARBA00004479"/>
    </source>
</evidence>
<keyword evidence="4" id="KW-0597">Phosphoprotein</keyword>
<dbReference type="GO" id="GO:0007169">
    <property type="term" value="P:cell surface receptor protein tyrosine kinase signaling pathway"/>
    <property type="evidence" value="ECO:0007669"/>
    <property type="project" value="TreeGrafter"/>
</dbReference>
<comment type="subcellular location">
    <subcellularLocation>
        <location evidence="1">Endomembrane system</location>
    </subcellularLocation>
    <subcellularLocation>
        <location evidence="2">Membrane</location>
        <topology evidence="2">Single-pass type I membrane protein</topology>
    </subcellularLocation>
</comment>
<dbReference type="InterPro" id="IPR000719">
    <property type="entry name" value="Prot_kinase_dom"/>
</dbReference>
<evidence type="ECO:0000256" key="5">
    <source>
        <dbReference type="ARBA" id="ARBA00022679"/>
    </source>
</evidence>
<evidence type="ECO:0000256" key="10">
    <source>
        <dbReference type="ARBA" id="ARBA00022989"/>
    </source>
</evidence>
<dbReference type="PANTHER" id="PTHR24416:SF566">
    <property type="entry name" value="EPIDERMAL GROWTH FACTOR RECEPTOR"/>
    <property type="match status" value="1"/>
</dbReference>
<evidence type="ECO:0000256" key="17">
    <source>
        <dbReference type="SAM" id="Phobius"/>
    </source>
</evidence>
<dbReference type="GO" id="GO:0012505">
    <property type="term" value="C:endomembrane system"/>
    <property type="evidence" value="ECO:0007669"/>
    <property type="project" value="UniProtKB-SubCell"/>
</dbReference>
<dbReference type="GO" id="GO:0043235">
    <property type="term" value="C:receptor complex"/>
    <property type="evidence" value="ECO:0007669"/>
    <property type="project" value="TreeGrafter"/>
</dbReference>
<dbReference type="PANTHER" id="PTHR24416">
    <property type="entry name" value="TYROSINE-PROTEIN KINASE RECEPTOR"/>
    <property type="match status" value="1"/>
</dbReference>
<keyword evidence="10 17" id="KW-1133">Transmembrane helix</keyword>
<proteinExistence type="predicted"/>
<name>A0A0B1TC44_OESDE</name>
<dbReference type="GO" id="GO:0008284">
    <property type="term" value="P:positive regulation of cell population proliferation"/>
    <property type="evidence" value="ECO:0007669"/>
    <property type="project" value="TreeGrafter"/>
</dbReference>
<dbReference type="InterPro" id="IPR009030">
    <property type="entry name" value="Growth_fac_rcpt_cys_sf"/>
</dbReference>
<feature type="domain" description="Protein kinase" evidence="18">
    <location>
        <begin position="418"/>
        <end position="696"/>
    </location>
</feature>
<evidence type="ECO:0000256" key="12">
    <source>
        <dbReference type="ARBA" id="ARBA00023137"/>
    </source>
</evidence>
<dbReference type="PRINTS" id="PR00109">
    <property type="entry name" value="TYRKINASE"/>
</dbReference>
<evidence type="ECO:0000256" key="4">
    <source>
        <dbReference type="ARBA" id="ARBA00022553"/>
    </source>
</evidence>
<dbReference type="SUPFAM" id="SSF52058">
    <property type="entry name" value="L domain-like"/>
    <property type="match status" value="1"/>
</dbReference>
<dbReference type="OrthoDB" id="6219513at2759"/>
<evidence type="ECO:0000259" key="18">
    <source>
        <dbReference type="PROSITE" id="PS50011"/>
    </source>
</evidence>
<dbReference type="SMART" id="SM00219">
    <property type="entry name" value="TyrKc"/>
    <property type="match status" value="1"/>
</dbReference>
<evidence type="ECO:0000313" key="20">
    <source>
        <dbReference type="Proteomes" id="UP000053660"/>
    </source>
</evidence>
<evidence type="ECO:0000256" key="7">
    <source>
        <dbReference type="ARBA" id="ARBA00022741"/>
    </source>
</evidence>
<dbReference type="GO" id="GO:0005524">
    <property type="term" value="F:ATP binding"/>
    <property type="evidence" value="ECO:0007669"/>
    <property type="project" value="UniProtKB-UniRule"/>
</dbReference>
<keyword evidence="11 17" id="KW-0472">Membrane</keyword>
<evidence type="ECO:0000256" key="3">
    <source>
        <dbReference type="ARBA" id="ARBA00011902"/>
    </source>
</evidence>
<dbReference type="Pfam" id="PF00757">
    <property type="entry name" value="Furin-like"/>
    <property type="match status" value="1"/>
</dbReference>
<evidence type="ECO:0000256" key="8">
    <source>
        <dbReference type="ARBA" id="ARBA00022777"/>
    </source>
</evidence>
<keyword evidence="12" id="KW-0829">Tyrosine-protein kinase</keyword>
<evidence type="ECO:0000256" key="16">
    <source>
        <dbReference type="PROSITE-ProRule" id="PRU10141"/>
    </source>
</evidence>
<dbReference type="AlphaFoldDB" id="A0A0B1TC44"/>
<protein>
    <recommendedName>
        <fullName evidence="3">receptor protein-tyrosine kinase</fullName>
        <ecNumber evidence="3">2.7.10.1</ecNumber>
    </recommendedName>
</protein>
<keyword evidence="7 16" id="KW-0547">Nucleotide-binding</keyword>
<keyword evidence="20" id="KW-1185">Reference proteome</keyword>
<dbReference type="Proteomes" id="UP000053660">
    <property type="component" value="Unassembled WGS sequence"/>
</dbReference>
<dbReference type="InterPro" id="IPR006212">
    <property type="entry name" value="Furin_repeat"/>
</dbReference>